<dbReference type="RefSeq" id="WP_377937961.1">
    <property type="nucleotide sequence ID" value="NZ_JBHTHQ010000011.1"/>
</dbReference>
<evidence type="ECO:0008006" key="4">
    <source>
        <dbReference type="Google" id="ProtNLM"/>
    </source>
</evidence>
<name>A0ABW2Y4P2_9BIFI</name>
<keyword evidence="1" id="KW-1133">Transmembrane helix</keyword>
<feature type="transmembrane region" description="Helical" evidence="1">
    <location>
        <begin position="729"/>
        <end position="753"/>
    </location>
</feature>
<keyword evidence="1" id="KW-0472">Membrane</keyword>
<keyword evidence="1" id="KW-0812">Transmembrane</keyword>
<keyword evidence="3" id="KW-1185">Reference proteome</keyword>
<dbReference type="EMBL" id="JBHTHQ010000011">
    <property type="protein sequence ID" value="MFD0704449.1"/>
    <property type="molecule type" value="Genomic_DNA"/>
</dbReference>
<protein>
    <recommendedName>
        <fullName evidence="4">Cell surface protein</fullName>
    </recommendedName>
</protein>
<proteinExistence type="predicted"/>
<dbReference type="Proteomes" id="UP001597036">
    <property type="component" value="Unassembled WGS sequence"/>
</dbReference>
<accession>A0ABW2Y4P2</accession>
<organism evidence="2 3">
    <name type="scientific">Alloscardovia venturai</name>
    <dbReference type="NCBI Taxonomy" id="1769421"/>
    <lineage>
        <taxon>Bacteria</taxon>
        <taxon>Bacillati</taxon>
        <taxon>Actinomycetota</taxon>
        <taxon>Actinomycetes</taxon>
        <taxon>Bifidobacteriales</taxon>
        <taxon>Bifidobacteriaceae</taxon>
        <taxon>Alloscardovia</taxon>
    </lineage>
</organism>
<evidence type="ECO:0000256" key="1">
    <source>
        <dbReference type="SAM" id="Phobius"/>
    </source>
</evidence>
<gene>
    <name evidence="2" type="ORF">ACFQY8_01610</name>
</gene>
<sequence length="763" mass="83988">MMRRRVRHAVRWCAALIAIVAVCAMPIIGMHVPKAFAKSSSGTLTAASPSLSLHAPQEPELWLGVIAVTSQGDYVYCKQWGIDSTLTFTNSVRLPDTPQTRSMAYLLNHYRSSNDALTQAALGYLVHDYFESDQTRDAKWIPHRDYLKQNIPGLEQRVNQLWDEGTSHAVESATATVSYALEKRKGKVSIQLVNAQKQTVSGVKATVTLNGPAKFVSTGTQNIQMTSSNTPQDFDWVAAGQGEVSADVSVDVGTLDSLDSRQDFIRLGDMTQARMTAVKFDVKKSFQPTIQTKTPTAVLKEGVVPEDHVQLTVRNKALWEKGISFKATGYLYADMTAQDMQALLTSQEAQVKKSDTADSYLSRLDSLHLKRKAVAQTTISEIDTDYTVSARTLGNQNLPYNRSKDNFASWVWVIKKSDQTPEMQEWIDHDAISGLLDPLESYSTAQKLSVDSVVTEHHAIVGTTLSDRITVAGYPDDHGIYKGTPGMLWKPDLEFAQVSVYWSKNKPDRAEAPHDDTDHKLVGTWDFKAVNGTIYVGGGKPDGHDNPVHINAEAPGYYAFVYHFAGDSRVDSVDSPWNDEWECTQVTQEATPNNARIVTHVSNSHVDKGEKFNDVAVVTGSIKEGAFVTFTAYDAVENSEMMGTTRYLTHERHVRITADMKQKDGSYKVTSPEVKTDNSGTVYWKATLWNARGEILASHGLGVEGEETHVQTPPPATPKNNLAQTGTNVVSVASALAAFAGFGVITLMTLGGLRSKMNKSRRE</sequence>
<comment type="caution">
    <text evidence="2">The sequence shown here is derived from an EMBL/GenBank/DDBJ whole genome shotgun (WGS) entry which is preliminary data.</text>
</comment>
<reference evidence="3" key="1">
    <citation type="journal article" date="2019" name="Int. J. Syst. Evol. Microbiol.">
        <title>The Global Catalogue of Microorganisms (GCM) 10K type strain sequencing project: providing services to taxonomists for standard genome sequencing and annotation.</title>
        <authorList>
            <consortium name="The Broad Institute Genomics Platform"/>
            <consortium name="The Broad Institute Genome Sequencing Center for Infectious Disease"/>
            <person name="Wu L."/>
            <person name="Ma J."/>
        </authorList>
    </citation>
    <scope>NUCLEOTIDE SEQUENCE [LARGE SCALE GENOMIC DNA]</scope>
    <source>
        <strain evidence="3">CCM 8604</strain>
    </source>
</reference>
<evidence type="ECO:0000313" key="3">
    <source>
        <dbReference type="Proteomes" id="UP001597036"/>
    </source>
</evidence>
<evidence type="ECO:0000313" key="2">
    <source>
        <dbReference type="EMBL" id="MFD0704449.1"/>
    </source>
</evidence>